<evidence type="ECO:0000256" key="5">
    <source>
        <dbReference type="ARBA" id="ARBA00022553"/>
    </source>
</evidence>
<keyword evidence="4" id="KW-1003">Cell membrane</keyword>
<keyword evidence="12" id="KW-0175">Coiled coil</keyword>
<dbReference type="InterPro" id="IPR005467">
    <property type="entry name" value="His_kinase_dom"/>
</dbReference>
<dbReference type="InterPro" id="IPR036890">
    <property type="entry name" value="HATPase_C_sf"/>
</dbReference>
<comment type="caution">
    <text evidence="16">The sequence shown here is derived from an EMBL/GenBank/DDBJ whole genome shotgun (WGS) entry which is preliminary data.</text>
</comment>
<evidence type="ECO:0000256" key="2">
    <source>
        <dbReference type="ARBA" id="ARBA00004651"/>
    </source>
</evidence>
<dbReference type="Gene3D" id="3.30.565.10">
    <property type="entry name" value="Histidine kinase-like ATPase, C-terminal domain"/>
    <property type="match status" value="1"/>
</dbReference>
<dbReference type="InterPro" id="IPR050640">
    <property type="entry name" value="Bact_2-comp_sensor_kinase"/>
</dbReference>
<dbReference type="InterPro" id="IPR003660">
    <property type="entry name" value="HAMP_dom"/>
</dbReference>
<evidence type="ECO:0000256" key="8">
    <source>
        <dbReference type="ARBA" id="ARBA00022777"/>
    </source>
</evidence>
<dbReference type="Proteomes" id="UP000246635">
    <property type="component" value="Unassembled WGS sequence"/>
</dbReference>
<dbReference type="AlphaFoldDB" id="A0A2V2YTY3"/>
<dbReference type="SMART" id="SM00387">
    <property type="entry name" value="HATPase_c"/>
    <property type="match status" value="1"/>
</dbReference>
<feature type="coiled-coil region" evidence="12">
    <location>
        <begin position="331"/>
        <end position="370"/>
    </location>
</feature>
<accession>A0A2V2YTY3</accession>
<dbReference type="EC" id="2.7.13.3" evidence="3"/>
<keyword evidence="8 16" id="KW-0418">Kinase</keyword>
<proteinExistence type="predicted"/>
<dbReference type="InterPro" id="IPR003594">
    <property type="entry name" value="HATPase_dom"/>
</dbReference>
<dbReference type="GO" id="GO:0005886">
    <property type="term" value="C:plasma membrane"/>
    <property type="evidence" value="ECO:0007669"/>
    <property type="project" value="UniProtKB-SubCell"/>
</dbReference>
<dbReference type="InterPro" id="IPR010559">
    <property type="entry name" value="Sig_transdc_His_kin_internal"/>
</dbReference>
<protein>
    <recommendedName>
        <fullName evidence="3">histidine kinase</fullName>
        <ecNumber evidence="3">2.7.13.3</ecNumber>
    </recommendedName>
</protein>
<feature type="transmembrane region" description="Helical" evidence="13">
    <location>
        <begin position="272"/>
        <end position="290"/>
    </location>
</feature>
<keyword evidence="5" id="KW-0597">Phosphoprotein</keyword>
<dbReference type="PROSITE" id="PS50109">
    <property type="entry name" value="HIS_KIN"/>
    <property type="match status" value="1"/>
</dbReference>
<keyword evidence="13" id="KW-1133">Transmembrane helix</keyword>
<evidence type="ECO:0000256" key="12">
    <source>
        <dbReference type="SAM" id="Coils"/>
    </source>
</evidence>
<dbReference type="PROSITE" id="PS50885">
    <property type="entry name" value="HAMP"/>
    <property type="match status" value="1"/>
</dbReference>
<dbReference type="SUPFAM" id="SSF55874">
    <property type="entry name" value="ATPase domain of HSP90 chaperone/DNA topoisomerase II/histidine kinase"/>
    <property type="match status" value="1"/>
</dbReference>
<evidence type="ECO:0000256" key="3">
    <source>
        <dbReference type="ARBA" id="ARBA00012438"/>
    </source>
</evidence>
<dbReference type="InterPro" id="IPR004358">
    <property type="entry name" value="Sig_transdc_His_kin-like_C"/>
</dbReference>
<evidence type="ECO:0000256" key="6">
    <source>
        <dbReference type="ARBA" id="ARBA00022679"/>
    </source>
</evidence>
<keyword evidence="7" id="KW-0547">Nucleotide-binding</keyword>
<reference evidence="16 17" key="1">
    <citation type="submission" date="2018-05" db="EMBL/GenBank/DDBJ databases">
        <title>Genomic Encyclopedia of Type Strains, Phase III (KMG-III): the genomes of soil and plant-associated and newly described type strains.</title>
        <authorList>
            <person name="Whitman W."/>
        </authorList>
    </citation>
    <scope>NUCLEOTIDE SEQUENCE [LARGE SCALE GENOMIC DNA]</scope>
    <source>
        <strain evidence="16 17">CECT 5696</strain>
    </source>
</reference>
<feature type="domain" description="Histidine kinase" evidence="14">
    <location>
        <begin position="459"/>
        <end position="572"/>
    </location>
</feature>
<dbReference type="SUPFAM" id="SSF158472">
    <property type="entry name" value="HAMP domain-like"/>
    <property type="match status" value="1"/>
</dbReference>
<dbReference type="Pfam" id="PF06580">
    <property type="entry name" value="His_kinase"/>
    <property type="match status" value="1"/>
</dbReference>
<organism evidence="16 17">
    <name type="scientific">Paenibacillus cellulosilyticus</name>
    <dbReference type="NCBI Taxonomy" id="375489"/>
    <lineage>
        <taxon>Bacteria</taxon>
        <taxon>Bacillati</taxon>
        <taxon>Bacillota</taxon>
        <taxon>Bacilli</taxon>
        <taxon>Bacillales</taxon>
        <taxon>Paenibacillaceae</taxon>
        <taxon>Paenibacillus</taxon>
    </lineage>
</organism>
<dbReference type="RefSeq" id="WP_174812817.1">
    <property type="nucleotide sequence ID" value="NZ_CP054613.1"/>
</dbReference>
<name>A0A2V2YTY3_9BACL</name>
<evidence type="ECO:0000259" key="14">
    <source>
        <dbReference type="PROSITE" id="PS50109"/>
    </source>
</evidence>
<evidence type="ECO:0000256" key="4">
    <source>
        <dbReference type="ARBA" id="ARBA00022475"/>
    </source>
</evidence>
<sequence length="582" mass="65732">MRNILNNISLIKKLLYLIVFILIVVLVSFTVSNAVAQRTVEKKVSGSANKIVLQVEETLNSFFTDMDGISYSLLYSPILQSYLSTEDALTKVLMNPEIIAEFTSTLALKENMMGIQLYDKEGVLTASVGKPFAPIAKRTVDEIEYALGTPGQTGDTYYTIAVPVYNLQNNRILKDYRGMCVFFMDVNNFTTILSKSKITEHSQLFLTDAENRIITGSEGMNAQTLSEAEKHVSDKNHIVLKVPIASNGWMIVSDILRPELFNDMDWIKQLNIISYAVIFLIFLLFLLLFYSQLLRPVRALIDFINTYARSGGQARFNSVHRNEIGVLGTSLNRMLDSIEQLSEEVQSAQRKTYEAELDRKQMEIAAYRNQINPHFLYNTLESIRALSLYHKVNDIAEITSSLSRLFRYSVKGDNFVTIREELAHLSEYASIIDFRFRGKIGIRLDADEELLEVRTVKLLLQPLVENAVFHGLEPKVEQGEVNVILRKKGDNSIRAIVADNGIGMQDSDIRRLMDSFRHEDEAGYRSGLSGHGIGLANSYRRLKLFYGEEANMEIVSSPGEGTTITLDFPANILMNDEAIMTC</sequence>
<dbReference type="PANTHER" id="PTHR34220">
    <property type="entry name" value="SENSOR HISTIDINE KINASE YPDA"/>
    <property type="match status" value="1"/>
</dbReference>
<evidence type="ECO:0000259" key="15">
    <source>
        <dbReference type="PROSITE" id="PS50885"/>
    </source>
</evidence>
<keyword evidence="11 13" id="KW-0472">Membrane</keyword>
<dbReference type="GO" id="GO:0000155">
    <property type="term" value="F:phosphorelay sensor kinase activity"/>
    <property type="evidence" value="ECO:0007669"/>
    <property type="project" value="InterPro"/>
</dbReference>
<evidence type="ECO:0000256" key="1">
    <source>
        <dbReference type="ARBA" id="ARBA00000085"/>
    </source>
</evidence>
<keyword evidence="9" id="KW-0067">ATP-binding</keyword>
<dbReference type="Gene3D" id="6.10.340.10">
    <property type="match status" value="1"/>
</dbReference>
<comment type="catalytic activity">
    <reaction evidence="1">
        <text>ATP + protein L-histidine = ADP + protein N-phospho-L-histidine.</text>
        <dbReference type="EC" id="2.7.13.3"/>
    </reaction>
</comment>
<dbReference type="Pfam" id="PF02518">
    <property type="entry name" value="HATPase_c"/>
    <property type="match status" value="1"/>
</dbReference>
<gene>
    <name evidence="16" type="ORF">DFQ01_109186</name>
</gene>
<dbReference type="EMBL" id="QGTQ01000009">
    <property type="protein sequence ID" value="PWW02561.1"/>
    <property type="molecule type" value="Genomic_DNA"/>
</dbReference>
<comment type="subcellular location">
    <subcellularLocation>
        <location evidence="2">Cell membrane</location>
        <topology evidence="2">Multi-pass membrane protein</topology>
    </subcellularLocation>
</comment>
<keyword evidence="6" id="KW-0808">Transferase</keyword>
<feature type="domain" description="HAMP" evidence="15">
    <location>
        <begin position="291"/>
        <end position="343"/>
    </location>
</feature>
<evidence type="ECO:0000313" key="16">
    <source>
        <dbReference type="EMBL" id="PWW02561.1"/>
    </source>
</evidence>
<evidence type="ECO:0000313" key="17">
    <source>
        <dbReference type="Proteomes" id="UP000246635"/>
    </source>
</evidence>
<evidence type="ECO:0000256" key="10">
    <source>
        <dbReference type="ARBA" id="ARBA00023012"/>
    </source>
</evidence>
<dbReference type="PANTHER" id="PTHR34220:SF7">
    <property type="entry name" value="SENSOR HISTIDINE KINASE YPDA"/>
    <property type="match status" value="1"/>
</dbReference>
<evidence type="ECO:0000256" key="9">
    <source>
        <dbReference type="ARBA" id="ARBA00022840"/>
    </source>
</evidence>
<dbReference type="PRINTS" id="PR00344">
    <property type="entry name" value="BCTRLSENSOR"/>
</dbReference>
<dbReference type="GO" id="GO:0005524">
    <property type="term" value="F:ATP binding"/>
    <property type="evidence" value="ECO:0007669"/>
    <property type="project" value="UniProtKB-KW"/>
</dbReference>
<keyword evidence="13" id="KW-0812">Transmembrane</keyword>
<keyword evidence="17" id="KW-1185">Reference proteome</keyword>
<keyword evidence="10" id="KW-0902">Two-component regulatory system</keyword>
<evidence type="ECO:0000256" key="13">
    <source>
        <dbReference type="SAM" id="Phobius"/>
    </source>
</evidence>
<evidence type="ECO:0000256" key="7">
    <source>
        <dbReference type="ARBA" id="ARBA00022741"/>
    </source>
</evidence>
<evidence type="ECO:0000256" key="11">
    <source>
        <dbReference type="ARBA" id="ARBA00023136"/>
    </source>
</evidence>